<dbReference type="SUPFAM" id="SSF51338">
    <property type="entry name" value="Composite domain of metallo-dependent hydrolases"/>
    <property type="match status" value="2"/>
</dbReference>
<dbReference type="PANTHER" id="PTHR11647:SF1">
    <property type="entry name" value="COLLAPSIN RESPONSE MEDIATOR PROTEIN"/>
    <property type="match status" value="1"/>
</dbReference>
<dbReference type="SUPFAM" id="SSF51556">
    <property type="entry name" value="Metallo-dependent hydrolases"/>
    <property type="match status" value="1"/>
</dbReference>
<keyword evidence="7" id="KW-1185">Reference proteome</keyword>
<dbReference type="Pfam" id="PF01979">
    <property type="entry name" value="Amidohydro_1"/>
    <property type="match status" value="1"/>
</dbReference>
<keyword evidence="4 6" id="KW-0378">Hydrolase</keyword>
<sequence>MGRTLIQGGIVVTAVDTYEADLAVVDGKIAAIFGPGAAPAIQFDRTLDAKGKYVFPGGIDAHTHLDMPFGGTTSSDDFETGTLAAAHGGTTSIVDFAIQTKGDALRKGLDAWHAKAEGKTAIDYAFHMIMTDVNESTAAEMGTLVNEGITSFKLFMAYPGVLYADDGMIFRAMQRAGEIGALICMHAENGIPIDILISQALAKGHTAPKYHTITRPQIAEAEGTHRAICLAEMAGSPVYIVHLSAERALKQVVEARDRGLPAYAETCPQYLFCSDDDLARTEGEYGAFEGAKFVCTPPLRPKAMQEDLWRGLRTNDLQVVSTDHCPFCMKGQKELGRDSFAKVPNGMPGIETRLYLLWDGGVRTGRISMNRFVEITSTAPAKIFGLYPRKGTIAVGADADLVVWDPEKKHVLSQKTLHMRVDYSPFEGQEVTGGPAYVLSRGNVIVEDGKYVGKRGDGRFIKRSTFGL</sequence>
<dbReference type="EMBL" id="CP089982">
    <property type="protein sequence ID" value="WXA99201.1"/>
    <property type="molecule type" value="Genomic_DNA"/>
</dbReference>
<evidence type="ECO:0000259" key="5">
    <source>
        <dbReference type="Pfam" id="PF01979"/>
    </source>
</evidence>
<dbReference type="InterPro" id="IPR011059">
    <property type="entry name" value="Metal-dep_hydrolase_composite"/>
</dbReference>
<comment type="cofactor">
    <cofactor evidence="1">
        <name>Zn(2+)</name>
        <dbReference type="ChEBI" id="CHEBI:29105"/>
    </cofactor>
</comment>
<gene>
    <name evidence="6" type="primary">hydA</name>
    <name evidence="6" type="ORF">LZC95_20555</name>
</gene>
<reference evidence="6 7" key="1">
    <citation type="submission" date="2021-12" db="EMBL/GenBank/DDBJ databases">
        <title>Discovery of the Pendulisporaceae a myxobacterial family with distinct sporulation behavior and unique specialized metabolism.</title>
        <authorList>
            <person name="Garcia R."/>
            <person name="Popoff A."/>
            <person name="Bader C.D."/>
            <person name="Loehr J."/>
            <person name="Walesch S."/>
            <person name="Walt C."/>
            <person name="Boldt J."/>
            <person name="Bunk B."/>
            <person name="Haeckl F.J.F.P.J."/>
            <person name="Gunesch A.P."/>
            <person name="Birkelbach J."/>
            <person name="Nuebel U."/>
            <person name="Pietschmann T."/>
            <person name="Bach T."/>
            <person name="Mueller R."/>
        </authorList>
    </citation>
    <scope>NUCLEOTIDE SEQUENCE [LARGE SCALE GENOMIC DNA]</scope>
    <source>
        <strain evidence="6 7">MSr12523</strain>
    </source>
</reference>
<evidence type="ECO:0000313" key="7">
    <source>
        <dbReference type="Proteomes" id="UP001379533"/>
    </source>
</evidence>
<evidence type="ECO:0000256" key="3">
    <source>
        <dbReference type="ARBA" id="ARBA00022723"/>
    </source>
</evidence>
<dbReference type="GO" id="GO:0004157">
    <property type="term" value="F:dihydropyrimidinase activity"/>
    <property type="evidence" value="ECO:0007669"/>
    <property type="project" value="UniProtKB-EC"/>
</dbReference>
<accession>A0ABZ2KSB3</accession>
<evidence type="ECO:0000256" key="2">
    <source>
        <dbReference type="ARBA" id="ARBA00008829"/>
    </source>
</evidence>
<comment type="similarity">
    <text evidence="2">Belongs to the metallo-dependent hydrolases superfamily. Hydantoinase/dihydropyrimidinase family.</text>
</comment>
<evidence type="ECO:0000313" key="6">
    <source>
        <dbReference type="EMBL" id="WXA99201.1"/>
    </source>
</evidence>
<dbReference type="Proteomes" id="UP001379533">
    <property type="component" value="Chromosome"/>
</dbReference>
<protein>
    <submittedName>
        <fullName evidence="6">Dihydropyrimidinase</fullName>
        <ecNumber evidence="6">3.5.2.2</ecNumber>
    </submittedName>
</protein>
<evidence type="ECO:0000256" key="4">
    <source>
        <dbReference type="ARBA" id="ARBA00022801"/>
    </source>
</evidence>
<proteinExistence type="inferred from homology"/>
<name>A0ABZ2KSB3_9BACT</name>
<dbReference type="InterPro" id="IPR032466">
    <property type="entry name" value="Metal_Hydrolase"/>
</dbReference>
<feature type="domain" description="Amidohydrolase-related" evidence="5">
    <location>
        <begin position="53"/>
        <end position="444"/>
    </location>
</feature>
<evidence type="ECO:0000256" key="1">
    <source>
        <dbReference type="ARBA" id="ARBA00001947"/>
    </source>
</evidence>
<dbReference type="Gene3D" id="2.30.40.10">
    <property type="entry name" value="Urease, subunit C, domain 1"/>
    <property type="match status" value="1"/>
</dbReference>
<organism evidence="6 7">
    <name type="scientific">Pendulispora brunnea</name>
    <dbReference type="NCBI Taxonomy" id="2905690"/>
    <lineage>
        <taxon>Bacteria</taxon>
        <taxon>Pseudomonadati</taxon>
        <taxon>Myxococcota</taxon>
        <taxon>Myxococcia</taxon>
        <taxon>Myxococcales</taxon>
        <taxon>Sorangiineae</taxon>
        <taxon>Pendulisporaceae</taxon>
        <taxon>Pendulispora</taxon>
    </lineage>
</organism>
<dbReference type="Gene3D" id="3.20.20.140">
    <property type="entry name" value="Metal-dependent hydrolases"/>
    <property type="match status" value="1"/>
</dbReference>
<keyword evidence="3" id="KW-0479">Metal-binding</keyword>
<dbReference type="CDD" id="cd01314">
    <property type="entry name" value="D-HYD"/>
    <property type="match status" value="1"/>
</dbReference>
<dbReference type="EC" id="3.5.2.2" evidence="6"/>
<dbReference type="InterPro" id="IPR050378">
    <property type="entry name" value="Metallo-dep_Hydrolases_sf"/>
</dbReference>
<dbReference type="PANTHER" id="PTHR11647">
    <property type="entry name" value="HYDRANTOINASE/DIHYDROPYRIMIDINASE FAMILY MEMBER"/>
    <property type="match status" value="1"/>
</dbReference>
<dbReference type="RefSeq" id="WP_394849834.1">
    <property type="nucleotide sequence ID" value="NZ_CP089982.1"/>
</dbReference>
<dbReference type="NCBIfam" id="TIGR02033">
    <property type="entry name" value="D-hydantoinase"/>
    <property type="match status" value="1"/>
</dbReference>
<dbReference type="InterPro" id="IPR011778">
    <property type="entry name" value="Hydantoinase/dihydroPyrase"/>
</dbReference>
<dbReference type="InterPro" id="IPR006680">
    <property type="entry name" value="Amidohydro-rel"/>
</dbReference>